<dbReference type="PIRSF" id="PIRSF000770">
    <property type="entry name" value="RNA_pol_sigma-SigE/K"/>
    <property type="match status" value="1"/>
</dbReference>
<dbReference type="Proteomes" id="UP000199476">
    <property type="component" value="Unassembled WGS sequence"/>
</dbReference>
<sequence>MSDSRSGINRGDVESYSAWQKYEKTGDNDVRNNLIKKHLSLVKYEAKRLKNLLPDFISLEDLESYGIIGLIQAIDRFKSDEGVKFVTFARQRVRGAMIDQLRELDWLPHSMRRDCKKIMQAREKLKGELGREPDEEELACETSLSRERVKKLGRYLNSSQWLSLDSSRGESTMYDFLSGDYKSPFEHIRDARKKEVLAEAIKKLDEEEQLILSLYYRDGLTQQEIAEVMDLTSSRVSQLHKKSVQKLRGLLSHENEFLGG</sequence>
<dbReference type="PRINTS" id="PR00046">
    <property type="entry name" value="SIGMA70FCT"/>
</dbReference>
<gene>
    <name evidence="6" type="ORF">SAMN04488692_10891</name>
</gene>
<keyword evidence="7" id="KW-1185">Reference proteome</keyword>
<dbReference type="InterPro" id="IPR007627">
    <property type="entry name" value="RNA_pol_sigma70_r2"/>
</dbReference>
<reference evidence="6 7" key="1">
    <citation type="submission" date="2016-10" db="EMBL/GenBank/DDBJ databases">
        <authorList>
            <person name="de Groot N.N."/>
        </authorList>
    </citation>
    <scope>NUCLEOTIDE SEQUENCE [LARGE SCALE GENOMIC DNA]</scope>
    <source>
        <strain evidence="6 7">SLAS-1</strain>
    </source>
</reference>
<dbReference type="Pfam" id="PF04539">
    <property type="entry name" value="Sigma70_r3"/>
    <property type="match status" value="1"/>
</dbReference>
<dbReference type="SUPFAM" id="SSF88946">
    <property type="entry name" value="Sigma2 domain of RNA polymerase sigma factors"/>
    <property type="match status" value="1"/>
</dbReference>
<dbReference type="AlphaFoldDB" id="A0A1G9MKH6"/>
<accession>A0A1G9MKH6</accession>
<dbReference type="NCBIfam" id="TIGR02479">
    <property type="entry name" value="FliA_WhiG"/>
    <property type="match status" value="1"/>
</dbReference>
<keyword evidence="1" id="KW-0805">Transcription regulation</keyword>
<dbReference type="GO" id="GO:0016987">
    <property type="term" value="F:sigma factor activity"/>
    <property type="evidence" value="ECO:0007669"/>
    <property type="project" value="UniProtKB-KW"/>
</dbReference>
<dbReference type="InterPro" id="IPR007630">
    <property type="entry name" value="RNA_pol_sigma70_r4"/>
</dbReference>
<dbReference type="Pfam" id="PF04545">
    <property type="entry name" value="Sigma70_r4"/>
    <property type="match status" value="1"/>
</dbReference>
<evidence type="ECO:0000259" key="5">
    <source>
        <dbReference type="PROSITE" id="PS00716"/>
    </source>
</evidence>
<evidence type="ECO:0000256" key="3">
    <source>
        <dbReference type="ARBA" id="ARBA00023125"/>
    </source>
</evidence>
<dbReference type="SUPFAM" id="SSF88659">
    <property type="entry name" value="Sigma3 and sigma4 domains of RNA polymerase sigma factors"/>
    <property type="match status" value="2"/>
</dbReference>
<dbReference type="Pfam" id="PF04542">
    <property type="entry name" value="Sigma70_r2"/>
    <property type="match status" value="1"/>
</dbReference>
<evidence type="ECO:0000256" key="1">
    <source>
        <dbReference type="ARBA" id="ARBA00023015"/>
    </source>
</evidence>
<dbReference type="OrthoDB" id="9799825at2"/>
<dbReference type="CDD" id="cd06171">
    <property type="entry name" value="Sigma70_r4"/>
    <property type="match status" value="1"/>
</dbReference>
<dbReference type="InterPro" id="IPR012845">
    <property type="entry name" value="RNA_pol_sigma_FliA_WhiG"/>
</dbReference>
<dbReference type="PROSITE" id="PS00716">
    <property type="entry name" value="SIGMA70_2"/>
    <property type="match status" value="1"/>
</dbReference>
<name>A0A1G9MKH6_9FIRM</name>
<dbReference type="PANTHER" id="PTHR30385:SF7">
    <property type="entry name" value="RNA POLYMERASE SIGMA FACTOR FLIA"/>
    <property type="match status" value="1"/>
</dbReference>
<dbReference type="InterPro" id="IPR007624">
    <property type="entry name" value="RNA_pol_sigma70_r3"/>
</dbReference>
<keyword evidence="2" id="KW-0731">Sigma factor</keyword>
<dbReference type="InterPro" id="IPR000943">
    <property type="entry name" value="RNA_pol_sigma70"/>
</dbReference>
<dbReference type="STRING" id="321763.SAMN04488692_10891"/>
<dbReference type="EMBL" id="FNGO01000008">
    <property type="protein sequence ID" value="SDL74521.1"/>
    <property type="molecule type" value="Genomic_DNA"/>
</dbReference>
<proteinExistence type="predicted"/>
<evidence type="ECO:0000256" key="4">
    <source>
        <dbReference type="ARBA" id="ARBA00023163"/>
    </source>
</evidence>
<dbReference type="GO" id="GO:0003677">
    <property type="term" value="F:DNA binding"/>
    <property type="evidence" value="ECO:0007669"/>
    <property type="project" value="UniProtKB-KW"/>
</dbReference>
<evidence type="ECO:0000313" key="7">
    <source>
        <dbReference type="Proteomes" id="UP000199476"/>
    </source>
</evidence>
<feature type="domain" description="RNA polymerase sigma-70" evidence="5">
    <location>
        <begin position="221"/>
        <end position="247"/>
    </location>
</feature>
<dbReference type="Gene3D" id="1.20.140.160">
    <property type="match status" value="1"/>
</dbReference>
<dbReference type="InterPro" id="IPR013324">
    <property type="entry name" value="RNA_pol_sigma_r3/r4-like"/>
</dbReference>
<evidence type="ECO:0000313" key="6">
    <source>
        <dbReference type="EMBL" id="SDL74521.1"/>
    </source>
</evidence>
<dbReference type="Gene3D" id="1.10.1740.10">
    <property type="match status" value="1"/>
</dbReference>
<evidence type="ECO:0000256" key="2">
    <source>
        <dbReference type="ARBA" id="ARBA00023082"/>
    </source>
</evidence>
<dbReference type="InterPro" id="IPR014284">
    <property type="entry name" value="RNA_pol_sigma-70_dom"/>
</dbReference>
<protein>
    <submittedName>
        <fullName evidence="6">RNA polymerase, sigma 28 subunit, SigD/FliA/WhiG</fullName>
    </submittedName>
</protein>
<keyword evidence="3" id="KW-0238">DNA-binding</keyword>
<dbReference type="InterPro" id="IPR013325">
    <property type="entry name" value="RNA_pol_sigma_r2"/>
</dbReference>
<dbReference type="RefSeq" id="WP_089759642.1">
    <property type="nucleotide sequence ID" value="NZ_FNGO01000008.1"/>
</dbReference>
<dbReference type="NCBIfam" id="NF005413">
    <property type="entry name" value="PRK06986.1"/>
    <property type="match status" value="1"/>
</dbReference>
<dbReference type="GO" id="GO:0006352">
    <property type="term" value="P:DNA-templated transcription initiation"/>
    <property type="evidence" value="ECO:0007669"/>
    <property type="project" value="InterPro"/>
</dbReference>
<dbReference type="PANTHER" id="PTHR30385">
    <property type="entry name" value="SIGMA FACTOR F FLAGELLAR"/>
    <property type="match status" value="1"/>
</dbReference>
<dbReference type="GO" id="GO:0003899">
    <property type="term" value="F:DNA-directed RNA polymerase activity"/>
    <property type="evidence" value="ECO:0007669"/>
    <property type="project" value="InterPro"/>
</dbReference>
<dbReference type="NCBIfam" id="TIGR02937">
    <property type="entry name" value="sigma70-ECF"/>
    <property type="match status" value="1"/>
</dbReference>
<keyword evidence="4" id="KW-0804">Transcription</keyword>
<organism evidence="6 7">
    <name type="scientific">Halarsenatibacter silvermanii</name>
    <dbReference type="NCBI Taxonomy" id="321763"/>
    <lineage>
        <taxon>Bacteria</taxon>
        <taxon>Bacillati</taxon>
        <taxon>Bacillota</taxon>
        <taxon>Clostridia</taxon>
        <taxon>Halanaerobiales</taxon>
        <taxon>Halarsenatibacteraceae</taxon>
        <taxon>Halarsenatibacter</taxon>
    </lineage>
</organism>